<evidence type="ECO:0000313" key="1">
    <source>
        <dbReference type="EnsemblMetazoa" id="GMOY002847-PA"/>
    </source>
</evidence>
<name>A0A1B0FGI3_GLOMM</name>
<keyword evidence="2" id="KW-1185">Reference proteome</keyword>
<organism evidence="1 2">
    <name type="scientific">Glossina morsitans morsitans</name>
    <name type="common">Savannah tsetse fly</name>
    <dbReference type="NCBI Taxonomy" id="37546"/>
    <lineage>
        <taxon>Eukaryota</taxon>
        <taxon>Metazoa</taxon>
        <taxon>Ecdysozoa</taxon>
        <taxon>Arthropoda</taxon>
        <taxon>Hexapoda</taxon>
        <taxon>Insecta</taxon>
        <taxon>Pterygota</taxon>
        <taxon>Neoptera</taxon>
        <taxon>Endopterygota</taxon>
        <taxon>Diptera</taxon>
        <taxon>Brachycera</taxon>
        <taxon>Muscomorpha</taxon>
        <taxon>Hippoboscoidea</taxon>
        <taxon>Glossinidae</taxon>
        <taxon>Glossina</taxon>
    </lineage>
</organism>
<evidence type="ECO:0000313" key="2">
    <source>
        <dbReference type="Proteomes" id="UP000092444"/>
    </source>
</evidence>
<evidence type="ECO:0008006" key="3">
    <source>
        <dbReference type="Google" id="ProtNLM"/>
    </source>
</evidence>
<protein>
    <recommendedName>
        <fullName evidence="3">BESS domain-containing protein</fullName>
    </recommendedName>
</protein>
<sequence length="244" mass="27484">MESFEKPFSVAVKEEEKEISEIHEINAFTNYVSSDISVKNEPITNDLPYENQLRSFTVCKYEHSESDFLVESMQKRKSELCEVFEMPIKNSAAPGIVLNKQIELKRNLIIKNGLPIKKQNRETTIATVTREVKNPQSVDIGIENVLEEINSSEFLSANESNPSNGNVTTPIEIKVKCLCRLGVNPVSHSSGDSKDLISFFDCVFKETRCLSLKQQRIIKLSLLQAICGAENCMEEGKNCQQCCP</sequence>
<dbReference type="AlphaFoldDB" id="A0A1B0FGI3"/>
<dbReference type="Proteomes" id="UP000092444">
    <property type="component" value="Unassembled WGS sequence"/>
</dbReference>
<reference evidence="1" key="1">
    <citation type="submission" date="2020-05" db="UniProtKB">
        <authorList>
            <consortium name="EnsemblMetazoa"/>
        </authorList>
    </citation>
    <scope>IDENTIFICATION</scope>
    <source>
        <strain evidence="1">Yale</strain>
    </source>
</reference>
<dbReference type="VEuPathDB" id="VectorBase:GMOY002847"/>
<proteinExistence type="predicted"/>
<dbReference type="EnsemblMetazoa" id="GMOY002847-RA">
    <property type="protein sequence ID" value="GMOY002847-PA"/>
    <property type="gene ID" value="GMOY002847"/>
</dbReference>
<accession>A0A1B0FGI3</accession>
<dbReference type="EMBL" id="CCAG010008480">
    <property type="status" value="NOT_ANNOTATED_CDS"/>
    <property type="molecule type" value="Genomic_DNA"/>
</dbReference>